<accession>A0ABU5TFF2</accession>
<name>A0ABU5TFF2_9CYAN</name>
<sequence>MSKTIVLDTNILIRALLGEKVPHFLNKYVNSCDFITPDKCYQELYNNLPKILQKQNLGISISPFSEEILQLQESIIPISEEFYIQYKNEAQRRIKARDPNDWEVVALAMHFDCPIWTEDKDFFGIGIATWNSQNVEIYLMQ</sequence>
<dbReference type="RefSeq" id="WP_323260130.1">
    <property type="nucleotide sequence ID" value="NZ_JAYGIE010000012.1"/>
</dbReference>
<dbReference type="Proteomes" id="UP001301388">
    <property type="component" value="Unassembled WGS sequence"/>
</dbReference>
<dbReference type="CDD" id="cd09871">
    <property type="entry name" value="PIN_MtVapC28-VapC30-like"/>
    <property type="match status" value="1"/>
</dbReference>
<dbReference type="SUPFAM" id="SSF88723">
    <property type="entry name" value="PIN domain-like"/>
    <property type="match status" value="1"/>
</dbReference>
<feature type="domain" description="PIN" evidence="1">
    <location>
        <begin position="6"/>
        <end position="139"/>
    </location>
</feature>
<dbReference type="InterPro" id="IPR029060">
    <property type="entry name" value="PIN-like_dom_sf"/>
</dbReference>
<dbReference type="Gene3D" id="3.40.50.1010">
    <property type="entry name" value="5'-nuclease"/>
    <property type="match status" value="1"/>
</dbReference>
<dbReference type="EMBL" id="JAYGIE010000012">
    <property type="protein sequence ID" value="MEA5476862.1"/>
    <property type="molecule type" value="Genomic_DNA"/>
</dbReference>
<dbReference type="Pfam" id="PF10130">
    <property type="entry name" value="PIN_2"/>
    <property type="match status" value="1"/>
</dbReference>
<evidence type="ECO:0000313" key="3">
    <source>
        <dbReference type="Proteomes" id="UP001301388"/>
    </source>
</evidence>
<dbReference type="InterPro" id="IPR002716">
    <property type="entry name" value="PIN_dom"/>
</dbReference>
<keyword evidence="3" id="KW-1185">Reference proteome</keyword>
<reference evidence="2 3" key="1">
    <citation type="submission" date="2023-12" db="EMBL/GenBank/DDBJ databases">
        <title>Baltic Sea Cyanobacteria.</title>
        <authorList>
            <person name="Delbaje E."/>
            <person name="Fewer D.P."/>
            <person name="Shishido T.K."/>
        </authorList>
    </citation>
    <scope>NUCLEOTIDE SEQUENCE [LARGE SCALE GENOMIC DNA]</scope>
    <source>
        <strain evidence="2 3">UHCC 0370</strain>
    </source>
</reference>
<protein>
    <submittedName>
        <fullName evidence="2">PIN domain-containing protein</fullName>
    </submittedName>
</protein>
<organism evidence="2 3">
    <name type="scientific">Pseudanabaena galeata UHCC 0370</name>
    <dbReference type="NCBI Taxonomy" id="3110310"/>
    <lineage>
        <taxon>Bacteria</taxon>
        <taxon>Bacillati</taxon>
        <taxon>Cyanobacteriota</taxon>
        <taxon>Cyanophyceae</taxon>
        <taxon>Pseudanabaenales</taxon>
        <taxon>Pseudanabaenaceae</taxon>
        <taxon>Pseudanabaena</taxon>
    </lineage>
</organism>
<evidence type="ECO:0000259" key="1">
    <source>
        <dbReference type="Pfam" id="PF10130"/>
    </source>
</evidence>
<evidence type="ECO:0000313" key="2">
    <source>
        <dbReference type="EMBL" id="MEA5476862.1"/>
    </source>
</evidence>
<proteinExistence type="predicted"/>
<comment type="caution">
    <text evidence="2">The sequence shown here is derived from an EMBL/GenBank/DDBJ whole genome shotgun (WGS) entry which is preliminary data.</text>
</comment>
<gene>
    <name evidence="2" type="ORF">VB774_04435</name>
</gene>